<feature type="domain" description="USP" evidence="3">
    <location>
        <begin position="336"/>
        <end position="723"/>
    </location>
</feature>
<gene>
    <name evidence="4" type="ORF">H072_2132</name>
</gene>
<dbReference type="GO" id="GO:0005829">
    <property type="term" value="C:cytosol"/>
    <property type="evidence" value="ECO:0007669"/>
    <property type="project" value="TreeGrafter"/>
</dbReference>
<dbReference type="Gene3D" id="3.90.70.10">
    <property type="entry name" value="Cysteine proteinases"/>
    <property type="match status" value="1"/>
</dbReference>
<comment type="similarity">
    <text evidence="1">Belongs to the peptidase C19 family.</text>
</comment>
<keyword evidence="1" id="KW-0645">Protease</keyword>
<feature type="region of interest" description="Disordered" evidence="2">
    <location>
        <begin position="219"/>
        <end position="308"/>
    </location>
</feature>
<dbReference type="EC" id="3.4.19.12" evidence="1"/>
<dbReference type="OrthoDB" id="289038at2759"/>
<reference evidence="5" key="2">
    <citation type="submission" date="2013-04" db="EMBL/GenBank/DDBJ databases">
        <title>Genomic mechanisms accounting for the adaptation to parasitism in nematode-trapping fungi.</title>
        <authorList>
            <person name="Ahren D.G."/>
        </authorList>
    </citation>
    <scope>NUCLEOTIDE SEQUENCE [LARGE SCALE GENOMIC DNA]</scope>
    <source>
        <strain evidence="5">CBS 200.50</strain>
    </source>
</reference>
<dbReference type="PROSITE" id="PS50235">
    <property type="entry name" value="USP_3"/>
    <property type="match status" value="1"/>
</dbReference>
<evidence type="ECO:0000259" key="3">
    <source>
        <dbReference type="PROSITE" id="PS50235"/>
    </source>
</evidence>
<dbReference type="GO" id="GO:0004843">
    <property type="term" value="F:cysteine-type deubiquitinase activity"/>
    <property type="evidence" value="ECO:0007669"/>
    <property type="project" value="UniProtKB-UniRule"/>
</dbReference>
<dbReference type="Proteomes" id="UP000015100">
    <property type="component" value="Unassembled WGS sequence"/>
</dbReference>
<dbReference type="AlphaFoldDB" id="S8BWS4"/>
<dbReference type="eggNOG" id="KOG1865">
    <property type="taxonomic scope" value="Eukaryota"/>
</dbReference>
<dbReference type="Pfam" id="PF00443">
    <property type="entry name" value="UCH"/>
    <property type="match status" value="1"/>
</dbReference>
<keyword evidence="1" id="KW-0378">Hydrolase</keyword>
<feature type="region of interest" description="Disordered" evidence="2">
    <location>
        <begin position="43"/>
        <end position="197"/>
    </location>
</feature>
<dbReference type="STRING" id="1284197.S8BWS4"/>
<evidence type="ECO:0000313" key="4">
    <source>
        <dbReference type="EMBL" id="EPS43893.1"/>
    </source>
</evidence>
<dbReference type="GO" id="GO:0005634">
    <property type="term" value="C:nucleus"/>
    <property type="evidence" value="ECO:0007669"/>
    <property type="project" value="TreeGrafter"/>
</dbReference>
<dbReference type="InterPro" id="IPR028889">
    <property type="entry name" value="USP"/>
</dbReference>
<keyword evidence="5" id="KW-1185">Reference proteome</keyword>
<comment type="catalytic activity">
    <reaction evidence="1">
        <text>Thiol-dependent hydrolysis of ester, thioester, amide, peptide and isopeptide bonds formed by the C-terminal Gly of ubiquitin (a 76-residue protein attached to proteins as an intracellular targeting signal).</text>
        <dbReference type="EC" id="3.4.19.12"/>
    </reaction>
</comment>
<name>S8BWS4_DACHA</name>
<feature type="region of interest" description="Disordered" evidence="2">
    <location>
        <begin position="1"/>
        <end position="31"/>
    </location>
</feature>
<dbReference type="PROSITE" id="PS00973">
    <property type="entry name" value="USP_2"/>
    <property type="match status" value="1"/>
</dbReference>
<dbReference type="HOGENOM" id="CLU_382633_0_0_1"/>
<dbReference type="InterPro" id="IPR001394">
    <property type="entry name" value="Peptidase_C19_UCH"/>
</dbReference>
<dbReference type="PANTHER" id="PTHR24006">
    <property type="entry name" value="UBIQUITIN CARBOXYL-TERMINAL HYDROLASE"/>
    <property type="match status" value="1"/>
</dbReference>
<reference evidence="4 5" key="1">
    <citation type="journal article" date="2013" name="PLoS Genet.">
        <title>Genomic mechanisms accounting for the adaptation to parasitism in nematode-trapping fungi.</title>
        <authorList>
            <person name="Meerupati T."/>
            <person name="Andersson K.M."/>
            <person name="Friman E."/>
            <person name="Kumar D."/>
            <person name="Tunlid A."/>
            <person name="Ahren D."/>
        </authorList>
    </citation>
    <scope>NUCLEOTIDE SEQUENCE [LARGE SCALE GENOMIC DNA]</scope>
    <source>
        <strain evidence="4 5">CBS 200.50</strain>
    </source>
</reference>
<dbReference type="InterPro" id="IPR050164">
    <property type="entry name" value="Peptidase_C19"/>
</dbReference>
<dbReference type="EMBL" id="AQGS01000063">
    <property type="protein sequence ID" value="EPS43893.1"/>
    <property type="molecule type" value="Genomic_DNA"/>
</dbReference>
<protein>
    <recommendedName>
        <fullName evidence="1">Ubiquitin carboxyl-terminal hydrolase</fullName>
        <ecNumber evidence="1">3.4.19.12</ecNumber>
    </recommendedName>
</protein>
<evidence type="ECO:0000313" key="5">
    <source>
        <dbReference type="Proteomes" id="UP000015100"/>
    </source>
</evidence>
<dbReference type="GO" id="GO:0006508">
    <property type="term" value="P:proteolysis"/>
    <property type="evidence" value="ECO:0007669"/>
    <property type="project" value="UniProtKB-KW"/>
</dbReference>
<dbReference type="SUPFAM" id="SSF54001">
    <property type="entry name" value="Cysteine proteinases"/>
    <property type="match status" value="1"/>
</dbReference>
<accession>S8BWS4</accession>
<evidence type="ECO:0000256" key="1">
    <source>
        <dbReference type="RuleBase" id="RU366025"/>
    </source>
</evidence>
<keyword evidence="1" id="KW-0833">Ubl conjugation pathway</keyword>
<dbReference type="PROSITE" id="PS00972">
    <property type="entry name" value="USP_1"/>
    <property type="match status" value="1"/>
</dbReference>
<evidence type="ECO:0000256" key="2">
    <source>
        <dbReference type="SAM" id="MobiDB-lite"/>
    </source>
</evidence>
<dbReference type="CDD" id="cd02257">
    <property type="entry name" value="Peptidase_C19"/>
    <property type="match status" value="1"/>
</dbReference>
<dbReference type="GO" id="GO:0016579">
    <property type="term" value="P:protein deubiquitination"/>
    <property type="evidence" value="ECO:0007669"/>
    <property type="project" value="InterPro"/>
</dbReference>
<dbReference type="OMA" id="NCHETTR"/>
<keyword evidence="1" id="KW-0788">Thiol protease</keyword>
<comment type="caution">
    <text evidence="4">The sequence shown here is derived from an EMBL/GenBank/DDBJ whole genome shotgun (WGS) entry which is preliminary data.</text>
</comment>
<dbReference type="InterPro" id="IPR018200">
    <property type="entry name" value="USP_CS"/>
</dbReference>
<feature type="compositionally biased region" description="Basic and acidic residues" evidence="2">
    <location>
        <begin position="99"/>
        <end position="128"/>
    </location>
</feature>
<proteinExistence type="inferred from homology"/>
<dbReference type="InterPro" id="IPR038765">
    <property type="entry name" value="Papain-like_cys_pep_sf"/>
</dbReference>
<feature type="compositionally biased region" description="Polar residues" evidence="2">
    <location>
        <begin position="43"/>
        <end position="65"/>
    </location>
</feature>
<organism evidence="4 5">
    <name type="scientific">Dactylellina haptotyla (strain CBS 200.50)</name>
    <name type="common">Nematode-trapping fungus</name>
    <name type="synonym">Monacrosporium haptotylum</name>
    <dbReference type="NCBI Taxonomy" id="1284197"/>
    <lineage>
        <taxon>Eukaryota</taxon>
        <taxon>Fungi</taxon>
        <taxon>Dikarya</taxon>
        <taxon>Ascomycota</taxon>
        <taxon>Pezizomycotina</taxon>
        <taxon>Orbiliomycetes</taxon>
        <taxon>Orbiliales</taxon>
        <taxon>Orbiliaceae</taxon>
        <taxon>Dactylellina</taxon>
    </lineage>
</organism>
<sequence>MEEIARSNGSVTLRSEPLSPYHSSTESTDDAYRKIRSSMSLSAVLNAPSTTPPDSLSQTSEQAGSGSFDGAADLPVGEEDKPASPPQTPPRLSYGGCFDVKRQTIKEPFEVKRAREEEQLVSEKRQKEASPATADQREGVENTTTPTSSPPKRRLSVRIAQSASPDKNLEKKLVETSPPQITQPAITLERPLDPPPKFIRLKFKEPSIEELKQQLAGLTNQLPLKRGRGRPRKVDPVTGEPVQKKMKKSQSYEESNPVVKRRKSSTGTVIKLQQEVPQELLPDAPVPAQSPAEPSNPNKRKSVEEPKFYPHVHRKQKIVNTSEETLPRPQKHEYSLGLSNLGATCYINVVVQMLAHTQSIRDYFLACDFARVPSGSRQKIKLSPKPKSQCVRRTRASEKTAEELFPKLKGKLGEEFGIIIRELLFEEGEGKKNGVPSDQFWTALRANLEKEGEPAMDPNLVQDAHEFLILILDALAAEASPVVNSFTLPEIIDTTFGGVHSTTFECNNCHETTRREDKCMELEVPICKVMPELGKLAESNLVEHLKNYTLPEQKEWAPDSFTTSEGEKKKACPKCGVDGGRSMRHNITPKGTNVCIELKRFLWENGENKKVRGHVSFPLRDLDLSICGEEKAITPTPTAVPETAANGEEHSSAEVSVATDSRPTLYDLYGVVVHKGDRSTTGHYISYAKESGQWLRFDDLKVHPVAEEEVSRQDAYILMYEKQ</sequence>